<dbReference type="SUPFAM" id="SSF48256">
    <property type="entry name" value="Citrate synthase"/>
    <property type="match status" value="1"/>
</dbReference>
<gene>
    <name evidence="4" type="ORF">BOVATA_022950</name>
</gene>
<dbReference type="OrthoDB" id="8017587at2759"/>
<proteinExistence type="inferred from homology"/>
<sequence>MTMIGEALRLSRSSKNFNSYVFGSATAYFRRGIPVNVSESGRHYHAGHVKTVMRGNPWSERKDEVLACANRRDTSIKGILSAARREERSSSPIPAKSEGIRCGRRTKAVDLLSAPSISSCANTLVRMTGLHPYKRPAPNDAMTLRHAKNLATHAGGASEVECGPGINALCSKIEELLRVKSEQLLMLRKEFGNVSVGEVTVSQVLGGMRDIIGMNCETSLLDANKGITYRGLSIAEMLEKLPSAAPGNNCPYSEGVIWLLLTGQIPDASETKALSAELARRAYVPMHVYKVIDQLPTDVHPMTQYVVAIAALQSESKFRQVYKEKKYSKETAWRLVLDDSLDLIASNPLIVGYIYRRTFVDHTIKDGEGMTYDPELDYAANLAKLIGIDTPEFRDMMRLYIAVHADHEGGNVSAHSAHLIGSALADPYFCFAGALTGLSGPLHGLANQECLSWVKNMVDQMEGQEINVESVTKFAQETLAKGQVIPGYGHAVLRVEDPRHTAFVKFAHKNFPDDPLVKVLDICLEAIPPVLLATGKVKSPHPNVDCSTGIILSHFGIKEPDMYTVFFGISRAIGILAQLVWARALKMPIERPKSHTLDSLLEMCK</sequence>
<evidence type="ECO:0000313" key="5">
    <source>
        <dbReference type="Proteomes" id="UP000236319"/>
    </source>
</evidence>
<dbReference type="GO" id="GO:0005759">
    <property type="term" value="C:mitochondrial matrix"/>
    <property type="evidence" value="ECO:0007669"/>
    <property type="project" value="TreeGrafter"/>
</dbReference>
<dbReference type="PANTHER" id="PTHR11739:SF8">
    <property type="entry name" value="CITRATE SYNTHASE, MITOCHONDRIAL"/>
    <property type="match status" value="1"/>
</dbReference>
<dbReference type="Gene3D" id="1.10.230.10">
    <property type="entry name" value="Cytochrome P450-Terp, domain 2"/>
    <property type="match status" value="1"/>
</dbReference>
<dbReference type="VEuPathDB" id="PiroplasmaDB:BOVATA_022950"/>
<dbReference type="RefSeq" id="XP_028867045.1">
    <property type="nucleotide sequence ID" value="XM_029011212.1"/>
</dbReference>
<dbReference type="InterPro" id="IPR019810">
    <property type="entry name" value="Citrate_synthase_AS"/>
</dbReference>
<dbReference type="Proteomes" id="UP000236319">
    <property type="component" value="Unassembled WGS sequence"/>
</dbReference>
<evidence type="ECO:0000256" key="3">
    <source>
        <dbReference type="RuleBase" id="RU000441"/>
    </source>
</evidence>
<dbReference type="InterPro" id="IPR002020">
    <property type="entry name" value="Citrate_synthase"/>
</dbReference>
<dbReference type="PANTHER" id="PTHR11739">
    <property type="entry name" value="CITRATE SYNTHASE"/>
    <property type="match status" value="1"/>
</dbReference>
<dbReference type="InterPro" id="IPR016143">
    <property type="entry name" value="Citrate_synth-like_sm_a-sub"/>
</dbReference>
<dbReference type="InterPro" id="IPR036969">
    <property type="entry name" value="Citrate_synthase_sf"/>
</dbReference>
<dbReference type="PRINTS" id="PR00143">
    <property type="entry name" value="CITRTSNTHASE"/>
</dbReference>
<dbReference type="EMBL" id="BDSA01000002">
    <property type="protein sequence ID" value="GBE60802.1"/>
    <property type="molecule type" value="Genomic_DNA"/>
</dbReference>
<keyword evidence="5" id="KW-1185">Reference proteome</keyword>
<organism evidence="4 5">
    <name type="scientific">Babesia ovata</name>
    <dbReference type="NCBI Taxonomy" id="189622"/>
    <lineage>
        <taxon>Eukaryota</taxon>
        <taxon>Sar</taxon>
        <taxon>Alveolata</taxon>
        <taxon>Apicomplexa</taxon>
        <taxon>Aconoidasida</taxon>
        <taxon>Piroplasmida</taxon>
        <taxon>Babesiidae</taxon>
        <taxon>Babesia</taxon>
    </lineage>
</organism>
<keyword evidence="2 3" id="KW-0808">Transferase</keyword>
<dbReference type="GO" id="GO:0006099">
    <property type="term" value="P:tricarboxylic acid cycle"/>
    <property type="evidence" value="ECO:0007669"/>
    <property type="project" value="TreeGrafter"/>
</dbReference>
<dbReference type="GO" id="GO:0005975">
    <property type="term" value="P:carbohydrate metabolic process"/>
    <property type="evidence" value="ECO:0007669"/>
    <property type="project" value="TreeGrafter"/>
</dbReference>
<reference evidence="4 5" key="1">
    <citation type="journal article" date="2017" name="BMC Genomics">
        <title>Whole-genome assembly of Babesia ovata and comparative genomics between closely related pathogens.</title>
        <authorList>
            <person name="Yamagishi J."/>
            <person name="Asada M."/>
            <person name="Hakimi H."/>
            <person name="Tanaka T.Q."/>
            <person name="Sugimoto C."/>
            <person name="Kawazu S."/>
        </authorList>
    </citation>
    <scope>NUCLEOTIDE SEQUENCE [LARGE SCALE GENOMIC DNA]</scope>
    <source>
        <strain evidence="4 5">Miyake</strain>
    </source>
</reference>
<evidence type="ECO:0000256" key="2">
    <source>
        <dbReference type="ARBA" id="ARBA00022679"/>
    </source>
</evidence>
<dbReference type="Gene3D" id="1.10.580.10">
    <property type="entry name" value="Citrate Synthase, domain 1"/>
    <property type="match status" value="1"/>
</dbReference>
<dbReference type="Pfam" id="PF00285">
    <property type="entry name" value="Citrate_synt"/>
    <property type="match status" value="1"/>
</dbReference>
<dbReference type="PROSITE" id="PS00480">
    <property type="entry name" value="CITRATE_SYNTHASE"/>
    <property type="match status" value="1"/>
</dbReference>
<name>A0A2H6KCT6_9APIC</name>
<dbReference type="GO" id="GO:0046912">
    <property type="term" value="F:acyltransferase activity, acyl groups converted into alkyl on transfer"/>
    <property type="evidence" value="ECO:0007669"/>
    <property type="project" value="InterPro"/>
</dbReference>
<evidence type="ECO:0000256" key="1">
    <source>
        <dbReference type="ARBA" id="ARBA00010566"/>
    </source>
</evidence>
<dbReference type="GeneID" id="39874572"/>
<comment type="similarity">
    <text evidence="1 3">Belongs to the citrate synthase family.</text>
</comment>
<protein>
    <recommendedName>
        <fullName evidence="3">Citrate synthase</fullName>
    </recommendedName>
</protein>
<evidence type="ECO:0000313" key="4">
    <source>
        <dbReference type="EMBL" id="GBE60802.1"/>
    </source>
</evidence>
<dbReference type="AlphaFoldDB" id="A0A2H6KCT6"/>
<dbReference type="InterPro" id="IPR016142">
    <property type="entry name" value="Citrate_synth-like_lrg_a-sub"/>
</dbReference>
<accession>A0A2H6KCT6</accession>
<comment type="caution">
    <text evidence="4">The sequence shown here is derived from an EMBL/GenBank/DDBJ whole genome shotgun (WGS) entry which is preliminary data.</text>
</comment>
<dbReference type="NCBIfam" id="NF007128">
    <property type="entry name" value="PRK09569.1"/>
    <property type="match status" value="1"/>
</dbReference>